<organism evidence="1 2">
    <name type="scientific">Meloidogyne enterolobii</name>
    <name type="common">Root-knot nematode worm</name>
    <name type="synonym">Meloidogyne mayaguensis</name>
    <dbReference type="NCBI Taxonomy" id="390850"/>
    <lineage>
        <taxon>Eukaryota</taxon>
        <taxon>Metazoa</taxon>
        <taxon>Ecdysozoa</taxon>
        <taxon>Nematoda</taxon>
        <taxon>Chromadorea</taxon>
        <taxon>Rhabditida</taxon>
        <taxon>Tylenchina</taxon>
        <taxon>Tylenchomorpha</taxon>
        <taxon>Tylenchoidea</taxon>
        <taxon>Meloidogynidae</taxon>
        <taxon>Meloidogyninae</taxon>
        <taxon>Meloidogyne</taxon>
    </lineage>
</organism>
<protein>
    <submittedName>
        <fullName evidence="1">Uncharacterized protein</fullName>
    </submittedName>
</protein>
<gene>
    <name evidence="1" type="ORF">MENTE1834_LOCUS30378</name>
</gene>
<comment type="caution">
    <text evidence="1">The sequence shown here is derived from an EMBL/GenBank/DDBJ whole genome shotgun (WGS) entry which is preliminary data.</text>
</comment>
<dbReference type="EMBL" id="CAVMJV010000049">
    <property type="protein sequence ID" value="CAK5083067.1"/>
    <property type="molecule type" value="Genomic_DNA"/>
</dbReference>
<dbReference type="Proteomes" id="UP001497535">
    <property type="component" value="Unassembled WGS sequence"/>
</dbReference>
<proteinExistence type="predicted"/>
<name>A0ACB0ZV99_MELEN</name>
<reference evidence="1" key="1">
    <citation type="submission" date="2023-11" db="EMBL/GenBank/DDBJ databases">
        <authorList>
            <person name="Poullet M."/>
        </authorList>
    </citation>
    <scope>NUCLEOTIDE SEQUENCE</scope>
    <source>
        <strain evidence="1">E1834</strain>
    </source>
</reference>
<evidence type="ECO:0000313" key="2">
    <source>
        <dbReference type="Proteomes" id="UP001497535"/>
    </source>
</evidence>
<evidence type="ECO:0000313" key="1">
    <source>
        <dbReference type="EMBL" id="CAK5083067.1"/>
    </source>
</evidence>
<keyword evidence="2" id="KW-1185">Reference proteome</keyword>
<accession>A0ACB0ZV99</accession>
<sequence length="76" mass="8531">MRQQQQLQQKPMEGNESFSESFGSPSSNSSNNSGHYYGECCSNKEGNAGESSYYAQLPEDDQQINECCFPSMYVIK</sequence>